<dbReference type="OrthoDB" id="413361at2759"/>
<feature type="compositionally biased region" description="Basic and acidic residues" evidence="1">
    <location>
        <begin position="14"/>
        <end position="31"/>
    </location>
</feature>
<feature type="domain" description="Chromo" evidence="2">
    <location>
        <begin position="447"/>
        <end position="481"/>
    </location>
</feature>
<feature type="region of interest" description="Disordered" evidence="1">
    <location>
        <begin position="1"/>
        <end position="31"/>
    </location>
</feature>
<dbReference type="InterPro" id="IPR023780">
    <property type="entry name" value="Chromo_domain"/>
</dbReference>
<dbReference type="CDD" id="cd00024">
    <property type="entry name" value="CD_CSD"/>
    <property type="match status" value="1"/>
</dbReference>
<evidence type="ECO:0000259" key="3">
    <source>
        <dbReference type="PROSITE" id="PS50994"/>
    </source>
</evidence>
<dbReference type="Pfam" id="PF00665">
    <property type="entry name" value="rve"/>
    <property type="match status" value="1"/>
</dbReference>
<dbReference type="PROSITE" id="PS50013">
    <property type="entry name" value="CHROMO_2"/>
    <property type="match status" value="1"/>
</dbReference>
<evidence type="ECO:0000313" key="5">
    <source>
        <dbReference type="Proteomes" id="UP001152320"/>
    </source>
</evidence>
<dbReference type="Gene3D" id="3.30.420.10">
    <property type="entry name" value="Ribonuclease H-like superfamily/Ribonuclease H"/>
    <property type="match status" value="1"/>
</dbReference>
<dbReference type="InterPro" id="IPR012337">
    <property type="entry name" value="RNaseH-like_sf"/>
</dbReference>
<gene>
    <name evidence="4" type="ORF">HOLleu_39211</name>
</gene>
<sequence>MEHTKKLVLVSPEALDRAKDSRPQRLEKTKVRELEEQLSSVLNDPHLDDITKMKRYSEVLQRYTVYHAKADELPQIRVIPGTKSDAQPKDTSQTRAIERDVIESVPRAFKSKATQLLGKIASSDSGLYWTDRGELVVDDRTIKGSHIVDLVNDMMRKRKSATPVGMDEFTKALARINTPRELIGNPDRWKEVNRWMDVSDSPRGWQADLVDVSSFAKQNKGYRYILTCIDILSKFAWARALKDKTSKSVIRAFRSILKEQNRKPQALQTDKGKEFLNKSFQKFLRDEKIRFFTTNNETKASVVERFNRTLKTKMWRYFTANGTRRYLDVLKKFLDGYNKSEHRSIRMAPKDVDEYCQEKVWQRLYGDVAVAERGFKFALGDTVRISMATRPFRKGYLPQWTDEVFTVARRIQRVPPVYRLKDYDGEMIEGTFYEQEMQKVSKEDQTYRIEKIIRRRTRNGRKEYFVKWKGYPSKFNSWVTEVYTYKNINSSPLLYPDNTVTRYRVKLAQPISLEGQWEVGLAEIIYPHQWYNVDEECEYSYTVNGGHQWWRKHIEPGHYGSMKDIFELLETNYLEHIKYVYHDKTRKLEIRLEEGAQVRFKGRLADMLGFQTEAPTVTRSITLDRPIDLRQPHNLYVYCDIVEPRAVGHTRVPLLRVVNVKQKYGEDVSMIFTNIHYQPVKQKYFDTIEIDIRDSVGSKVPFARGNVIVTLHFRLKRASHFV</sequence>
<evidence type="ECO:0000256" key="1">
    <source>
        <dbReference type="SAM" id="MobiDB-lite"/>
    </source>
</evidence>
<dbReference type="InterPro" id="IPR001584">
    <property type="entry name" value="Integrase_cat-core"/>
</dbReference>
<dbReference type="Proteomes" id="UP001152320">
    <property type="component" value="Chromosome 21"/>
</dbReference>
<dbReference type="EMBL" id="JAIZAY010000021">
    <property type="protein sequence ID" value="KAJ8021886.1"/>
    <property type="molecule type" value="Genomic_DNA"/>
</dbReference>
<dbReference type="Gene3D" id="2.40.50.40">
    <property type="match status" value="1"/>
</dbReference>
<dbReference type="SUPFAM" id="SSF53098">
    <property type="entry name" value="Ribonuclease H-like"/>
    <property type="match status" value="1"/>
</dbReference>
<accession>A0A9Q0YN28</accession>
<keyword evidence="5" id="KW-1185">Reference proteome</keyword>
<dbReference type="InterPro" id="IPR016197">
    <property type="entry name" value="Chromo-like_dom_sf"/>
</dbReference>
<evidence type="ECO:0000259" key="2">
    <source>
        <dbReference type="PROSITE" id="PS50013"/>
    </source>
</evidence>
<organism evidence="4 5">
    <name type="scientific">Holothuria leucospilota</name>
    <name type="common">Black long sea cucumber</name>
    <name type="synonym">Mertensiothuria leucospilota</name>
    <dbReference type="NCBI Taxonomy" id="206669"/>
    <lineage>
        <taxon>Eukaryota</taxon>
        <taxon>Metazoa</taxon>
        <taxon>Echinodermata</taxon>
        <taxon>Eleutherozoa</taxon>
        <taxon>Echinozoa</taxon>
        <taxon>Holothuroidea</taxon>
        <taxon>Aspidochirotacea</taxon>
        <taxon>Aspidochirotida</taxon>
        <taxon>Holothuriidae</taxon>
        <taxon>Holothuria</taxon>
    </lineage>
</organism>
<dbReference type="GO" id="GO:0003676">
    <property type="term" value="F:nucleic acid binding"/>
    <property type="evidence" value="ECO:0007669"/>
    <property type="project" value="InterPro"/>
</dbReference>
<dbReference type="SUPFAM" id="SSF54160">
    <property type="entry name" value="Chromo domain-like"/>
    <property type="match status" value="1"/>
</dbReference>
<dbReference type="GO" id="GO:0015074">
    <property type="term" value="P:DNA integration"/>
    <property type="evidence" value="ECO:0007669"/>
    <property type="project" value="InterPro"/>
</dbReference>
<comment type="caution">
    <text evidence="4">The sequence shown here is derived from an EMBL/GenBank/DDBJ whole genome shotgun (WGS) entry which is preliminary data.</text>
</comment>
<dbReference type="SMART" id="SM00298">
    <property type="entry name" value="CHROMO"/>
    <property type="match status" value="1"/>
</dbReference>
<dbReference type="InterPro" id="IPR000953">
    <property type="entry name" value="Chromo/chromo_shadow_dom"/>
</dbReference>
<dbReference type="PANTHER" id="PTHR46585">
    <property type="entry name" value="INTEGRASE CORE DOMAIN CONTAINING PROTEIN"/>
    <property type="match status" value="1"/>
</dbReference>
<reference evidence="4" key="1">
    <citation type="submission" date="2021-10" db="EMBL/GenBank/DDBJ databases">
        <title>Tropical sea cucumber genome reveals ecological adaptation and Cuvierian tubules defense mechanism.</title>
        <authorList>
            <person name="Chen T."/>
        </authorList>
    </citation>
    <scope>NUCLEOTIDE SEQUENCE</scope>
    <source>
        <strain evidence="4">Nanhai2018</strain>
        <tissue evidence="4">Muscle</tissue>
    </source>
</reference>
<dbReference type="PROSITE" id="PS50994">
    <property type="entry name" value="INTEGRASE"/>
    <property type="match status" value="1"/>
</dbReference>
<name>A0A9Q0YN28_HOLLE</name>
<proteinExistence type="predicted"/>
<dbReference type="AlphaFoldDB" id="A0A9Q0YN28"/>
<protein>
    <submittedName>
        <fullName evidence="4">Endogenous retrovirus group K member 19 Pol protein</fullName>
    </submittedName>
</protein>
<feature type="domain" description="Integrase catalytic" evidence="3">
    <location>
        <begin position="198"/>
        <end position="357"/>
    </location>
</feature>
<dbReference type="Pfam" id="PF00385">
    <property type="entry name" value="Chromo"/>
    <property type="match status" value="1"/>
</dbReference>
<evidence type="ECO:0000313" key="4">
    <source>
        <dbReference type="EMBL" id="KAJ8021886.1"/>
    </source>
</evidence>
<dbReference type="InterPro" id="IPR036397">
    <property type="entry name" value="RNaseH_sf"/>
</dbReference>
<dbReference type="PANTHER" id="PTHR46585:SF1">
    <property type="entry name" value="CHROMO DOMAIN-CONTAINING PROTEIN"/>
    <property type="match status" value="1"/>
</dbReference>